<keyword evidence="5" id="KW-1185">Reference proteome</keyword>
<dbReference type="PANTHER" id="PTHR43377">
    <property type="entry name" value="BILIVERDIN REDUCTASE A"/>
    <property type="match status" value="1"/>
</dbReference>
<dbReference type="Pfam" id="PF22725">
    <property type="entry name" value="GFO_IDH_MocA_C3"/>
    <property type="match status" value="1"/>
</dbReference>
<organism evidence="4 5">
    <name type="scientific">Halovivax cerinus</name>
    <dbReference type="NCBI Taxonomy" id="1487865"/>
    <lineage>
        <taxon>Archaea</taxon>
        <taxon>Methanobacteriati</taxon>
        <taxon>Methanobacteriota</taxon>
        <taxon>Stenosarchaea group</taxon>
        <taxon>Halobacteria</taxon>
        <taxon>Halobacteriales</taxon>
        <taxon>Natrialbaceae</taxon>
        <taxon>Halovivax</taxon>
    </lineage>
</organism>
<gene>
    <name evidence="4" type="ORF">ACFOUR_12040</name>
</gene>
<evidence type="ECO:0000313" key="4">
    <source>
        <dbReference type="EMBL" id="MFC3959094.1"/>
    </source>
</evidence>
<sequence>MQHDANGQLDVGVIGVGSMGQHHARVYDELPGTTLVGVTDADMDRAREIADEYGTQAFSQEELLSRVDAVSIVVPTRYHFDVLEEAIEAGAAPFVEKPVLGTLDQSEALTRLVDRTDLPVQVGHIERFNPAVTTLAQVIDDLDVVSIRAQRLGPPPERRIDDSAVMDLMIHDIDVVCSLLGESPREVHGAGVDGNRHASALLSFDGGTMATLIASRKTQRKVRTLEITAEDCFVVLDYIDQSIEIHRNSAPEYVKDEGGVRFTHESIVERPTVTNAEPLREELASFCQVVRDGGEPEVTVEDGLQALAVAQWIEESARGGSESSDYRPQPEVLTSDD</sequence>
<dbReference type="PANTHER" id="PTHR43377:SF1">
    <property type="entry name" value="BILIVERDIN REDUCTASE A"/>
    <property type="match status" value="1"/>
</dbReference>
<dbReference type="Pfam" id="PF01408">
    <property type="entry name" value="GFO_IDH_MocA"/>
    <property type="match status" value="1"/>
</dbReference>
<accession>A0ABD5NPM7</accession>
<dbReference type="InterPro" id="IPR000683">
    <property type="entry name" value="Gfo/Idh/MocA-like_OxRdtase_N"/>
</dbReference>
<reference evidence="4 5" key="1">
    <citation type="journal article" date="2019" name="Int. J. Syst. Evol. Microbiol.">
        <title>The Global Catalogue of Microorganisms (GCM) 10K type strain sequencing project: providing services to taxonomists for standard genome sequencing and annotation.</title>
        <authorList>
            <consortium name="The Broad Institute Genomics Platform"/>
            <consortium name="The Broad Institute Genome Sequencing Center for Infectious Disease"/>
            <person name="Wu L."/>
            <person name="Ma J."/>
        </authorList>
    </citation>
    <scope>NUCLEOTIDE SEQUENCE [LARGE SCALE GENOMIC DNA]</scope>
    <source>
        <strain evidence="4 5">IBRC-M 10256</strain>
    </source>
</reference>
<dbReference type="RefSeq" id="WP_256533508.1">
    <property type="nucleotide sequence ID" value="NZ_CP101824.1"/>
</dbReference>
<protein>
    <submittedName>
        <fullName evidence="4">Gfo/Idh/MocA family oxidoreductase</fullName>
    </submittedName>
</protein>
<dbReference type="SUPFAM" id="SSF55347">
    <property type="entry name" value="Glyceraldehyde-3-phosphate dehydrogenase-like, C-terminal domain"/>
    <property type="match status" value="1"/>
</dbReference>
<evidence type="ECO:0000259" key="2">
    <source>
        <dbReference type="Pfam" id="PF01408"/>
    </source>
</evidence>
<dbReference type="SUPFAM" id="SSF51735">
    <property type="entry name" value="NAD(P)-binding Rossmann-fold domains"/>
    <property type="match status" value="1"/>
</dbReference>
<evidence type="ECO:0000259" key="3">
    <source>
        <dbReference type="Pfam" id="PF22725"/>
    </source>
</evidence>
<feature type="domain" description="GFO/IDH/MocA-like oxidoreductase" evidence="3">
    <location>
        <begin position="157"/>
        <end position="230"/>
    </location>
</feature>
<dbReference type="AlphaFoldDB" id="A0ABD5NPM7"/>
<dbReference type="Proteomes" id="UP001595846">
    <property type="component" value="Unassembled WGS sequence"/>
</dbReference>
<comment type="caution">
    <text evidence="4">The sequence shown here is derived from an EMBL/GenBank/DDBJ whole genome shotgun (WGS) entry which is preliminary data.</text>
</comment>
<proteinExistence type="predicted"/>
<name>A0ABD5NPM7_9EURY</name>
<dbReference type="InterPro" id="IPR036291">
    <property type="entry name" value="NAD(P)-bd_dom_sf"/>
</dbReference>
<feature type="domain" description="Gfo/Idh/MocA-like oxidoreductase N-terminal" evidence="2">
    <location>
        <begin position="10"/>
        <end position="124"/>
    </location>
</feature>
<dbReference type="Gene3D" id="3.40.50.720">
    <property type="entry name" value="NAD(P)-binding Rossmann-like Domain"/>
    <property type="match status" value="1"/>
</dbReference>
<evidence type="ECO:0000313" key="5">
    <source>
        <dbReference type="Proteomes" id="UP001595846"/>
    </source>
</evidence>
<dbReference type="GeneID" id="73902638"/>
<feature type="region of interest" description="Disordered" evidence="1">
    <location>
        <begin position="316"/>
        <end position="337"/>
    </location>
</feature>
<dbReference type="EMBL" id="JBHSAQ010000010">
    <property type="protein sequence ID" value="MFC3959094.1"/>
    <property type="molecule type" value="Genomic_DNA"/>
</dbReference>
<dbReference type="Gene3D" id="3.30.360.10">
    <property type="entry name" value="Dihydrodipicolinate Reductase, domain 2"/>
    <property type="match status" value="1"/>
</dbReference>
<dbReference type="InterPro" id="IPR051450">
    <property type="entry name" value="Gfo/Idh/MocA_Oxidoreductases"/>
</dbReference>
<evidence type="ECO:0000256" key="1">
    <source>
        <dbReference type="SAM" id="MobiDB-lite"/>
    </source>
</evidence>
<dbReference type="InterPro" id="IPR055170">
    <property type="entry name" value="GFO_IDH_MocA-like_dom"/>
</dbReference>